<dbReference type="InterPro" id="IPR003782">
    <property type="entry name" value="SCO1/SenC"/>
</dbReference>
<accession>A0ABW5KBD1</accession>
<proteinExistence type="inferred from homology"/>
<gene>
    <name evidence="4" type="ORF">ACFSR5_01065</name>
</gene>
<keyword evidence="2" id="KW-0186">Copper</keyword>
<dbReference type="CDD" id="cd02968">
    <property type="entry name" value="SCO"/>
    <property type="match status" value="1"/>
</dbReference>
<dbReference type="SUPFAM" id="SSF52833">
    <property type="entry name" value="Thioredoxin-like"/>
    <property type="match status" value="1"/>
</dbReference>
<dbReference type="Gene3D" id="3.40.30.10">
    <property type="entry name" value="Glutaredoxin"/>
    <property type="match status" value="1"/>
</dbReference>
<dbReference type="PROSITE" id="PS51352">
    <property type="entry name" value="THIOREDOXIN_2"/>
    <property type="match status" value="1"/>
</dbReference>
<evidence type="ECO:0000259" key="3">
    <source>
        <dbReference type="PROSITE" id="PS51352"/>
    </source>
</evidence>
<comment type="caution">
    <text evidence="4">The sequence shown here is derived from an EMBL/GenBank/DDBJ whole genome shotgun (WGS) entry which is preliminary data.</text>
</comment>
<evidence type="ECO:0000313" key="5">
    <source>
        <dbReference type="Proteomes" id="UP001597545"/>
    </source>
</evidence>
<evidence type="ECO:0000256" key="1">
    <source>
        <dbReference type="ARBA" id="ARBA00010996"/>
    </source>
</evidence>
<sequence>MRITFHFNLGFVCALAVAGCTGKTQKRLPFIGERATEERVVDGKTVVDTIYHQIPDFSFLNQDSAVITNKTFDHKIYVANFFFTHCPSICPTMQRNLLQIYEKYRGNEHVAFLSHSIDFKFDSPSVLKAYATKLGVNDERWQFVTGSKKDIYGIADKYLVYTKEDTSAPGGYDHQGYLVLIDQNKRIRGAYDGTNDEQVRQLYSDLEILLQEK</sequence>
<dbReference type="Pfam" id="PF02630">
    <property type="entry name" value="SCO1-SenC"/>
    <property type="match status" value="1"/>
</dbReference>
<dbReference type="PANTHER" id="PTHR12151">
    <property type="entry name" value="ELECTRON TRANSPORT PROTIN SCO1/SENC FAMILY MEMBER"/>
    <property type="match status" value="1"/>
</dbReference>
<dbReference type="RefSeq" id="WP_380899811.1">
    <property type="nucleotide sequence ID" value="NZ_JBHUEG010000002.1"/>
</dbReference>
<keyword evidence="5" id="KW-1185">Reference proteome</keyword>
<evidence type="ECO:0000313" key="4">
    <source>
        <dbReference type="EMBL" id="MFD2546227.1"/>
    </source>
</evidence>
<protein>
    <submittedName>
        <fullName evidence="4">SCO family protein</fullName>
    </submittedName>
</protein>
<dbReference type="EMBL" id="JBHULR010000001">
    <property type="protein sequence ID" value="MFD2546227.1"/>
    <property type="molecule type" value="Genomic_DNA"/>
</dbReference>
<dbReference type="InterPro" id="IPR013766">
    <property type="entry name" value="Thioredoxin_domain"/>
</dbReference>
<dbReference type="PROSITE" id="PS51257">
    <property type="entry name" value="PROKAR_LIPOPROTEIN"/>
    <property type="match status" value="1"/>
</dbReference>
<dbReference type="Proteomes" id="UP001597545">
    <property type="component" value="Unassembled WGS sequence"/>
</dbReference>
<dbReference type="PANTHER" id="PTHR12151:SF25">
    <property type="entry name" value="LINALOOL DEHYDRATASE_ISOMERASE DOMAIN-CONTAINING PROTEIN"/>
    <property type="match status" value="1"/>
</dbReference>
<dbReference type="InterPro" id="IPR036249">
    <property type="entry name" value="Thioredoxin-like_sf"/>
</dbReference>
<organism evidence="4 5">
    <name type="scientific">Sphingobacterium suaedae</name>
    <dbReference type="NCBI Taxonomy" id="1686402"/>
    <lineage>
        <taxon>Bacteria</taxon>
        <taxon>Pseudomonadati</taxon>
        <taxon>Bacteroidota</taxon>
        <taxon>Sphingobacteriia</taxon>
        <taxon>Sphingobacteriales</taxon>
        <taxon>Sphingobacteriaceae</taxon>
        <taxon>Sphingobacterium</taxon>
    </lineage>
</organism>
<feature type="domain" description="Thioredoxin" evidence="3">
    <location>
        <begin position="48"/>
        <end position="211"/>
    </location>
</feature>
<name>A0ABW5KBD1_9SPHI</name>
<reference evidence="5" key="1">
    <citation type="journal article" date="2019" name="Int. J. Syst. Evol. Microbiol.">
        <title>The Global Catalogue of Microorganisms (GCM) 10K type strain sequencing project: providing services to taxonomists for standard genome sequencing and annotation.</title>
        <authorList>
            <consortium name="The Broad Institute Genomics Platform"/>
            <consortium name="The Broad Institute Genome Sequencing Center for Infectious Disease"/>
            <person name="Wu L."/>
            <person name="Ma J."/>
        </authorList>
    </citation>
    <scope>NUCLEOTIDE SEQUENCE [LARGE SCALE GENOMIC DNA]</scope>
    <source>
        <strain evidence="5">KCTC 42662</strain>
    </source>
</reference>
<evidence type="ECO:0000256" key="2">
    <source>
        <dbReference type="ARBA" id="ARBA00023008"/>
    </source>
</evidence>
<comment type="similarity">
    <text evidence="1">Belongs to the SCO1/2 family.</text>
</comment>